<dbReference type="Pfam" id="PF00702">
    <property type="entry name" value="Hydrolase"/>
    <property type="match status" value="1"/>
</dbReference>
<dbReference type="GO" id="GO:0005507">
    <property type="term" value="F:copper ion binding"/>
    <property type="evidence" value="ECO:0007669"/>
    <property type="project" value="TreeGrafter"/>
</dbReference>
<organism evidence="18 19">
    <name type="scientific">Paracoccus tegillarcae</name>
    <dbReference type="NCBI Taxonomy" id="1529068"/>
    <lineage>
        <taxon>Bacteria</taxon>
        <taxon>Pseudomonadati</taxon>
        <taxon>Pseudomonadota</taxon>
        <taxon>Alphaproteobacteria</taxon>
        <taxon>Rhodobacterales</taxon>
        <taxon>Paracoccaceae</taxon>
        <taxon>Paracoccus</taxon>
    </lineage>
</organism>
<evidence type="ECO:0000256" key="1">
    <source>
        <dbReference type="ARBA" id="ARBA00004651"/>
    </source>
</evidence>
<dbReference type="GO" id="GO:0005886">
    <property type="term" value="C:plasma membrane"/>
    <property type="evidence" value="ECO:0007669"/>
    <property type="project" value="UniProtKB-SubCell"/>
</dbReference>
<keyword evidence="5" id="KW-0597">Phosphoprotein</keyword>
<evidence type="ECO:0000313" key="19">
    <source>
        <dbReference type="Proteomes" id="UP000233742"/>
    </source>
</evidence>
<proteinExistence type="inferred from homology"/>
<keyword evidence="3" id="KW-0813">Transport</keyword>
<dbReference type="NCBIfam" id="TIGR01512">
    <property type="entry name" value="ATPase-IB2_Cd"/>
    <property type="match status" value="1"/>
</dbReference>
<dbReference type="EMBL" id="CP025408">
    <property type="protein sequence ID" value="AUH32675.1"/>
    <property type="molecule type" value="Genomic_DNA"/>
</dbReference>
<comment type="similarity">
    <text evidence="2 15">Belongs to the cation transport ATPase (P-type) (TC 3.A.3) family. Type IB subfamily.</text>
</comment>
<keyword evidence="12 15" id="KW-1133">Transmembrane helix</keyword>
<dbReference type="Gene3D" id="3.40.50.1000">
    <property type="entry name" value="HAD superfamily/HAD-like"/>
    <property type="match status" value="1"/>
</dbReference>
<dbReference type="InterPro" id="IPR036412">
    <property type="entry name" value="HAD-like_sf"/>
</dbReference>
<dbReference type="InterPro" id="IPR036163">
    <property type="entry name" value="HMA_dom_sf"/>
</dbReference>
<evidence type="ECO:0000313" key="18">
    <source>
        <dbReference type="EMBL" id="AUH32675.1"/>
    </source>
</evidence>
<dbReference type="NCBIfam" id="TIGR01494">
    <property type="entry name" value="ATPase_P-type"/>
    <property type="match status" value="2"/>
</dbReference>
<dbReference type="PROSITE" id="PS01047">
    <property type="entry name" value="HMA_1"/>
    <property type="match status" value="1"/>
</dbReference>
<evidence type="ECO:0000256" key="6">
    <source>
        <dbReference type="ARBA" id="ARBA00022692"/>
    </source>
</evidence>
<keyword evidence="4 15" id="KW-1003">Cell membrane</keyword>
<feature type="transmembrane region" description="Helical" evidence="15">
    <location>
        <begin position="375"/>
        <end position="393"/>
    </location>
</feature>
<feature type="transmembrane region" description="Helical" evidence="15">
    <location>
        <begin position="720"/>
        <end position="737"/>
    </location>
</feature>
<dbReference type="AlphaFoldDB" id="A0A2K9EM49"/>
<reference evidence="18 19" key="1">
    <citation type="submission" date="2017-12" db="EMBL/GenBank/DDBJ databases">
        <authorList>
            <person name="Hurst M.R.H."/>
        </authorList>
    </citation>
    <scope>NUCLEOTIDE SEQUENCE [LARGE SCALE GENOMIC DNA]</scope>
    <source>
        <strain evidence="18 19">BM15</strain>
    </source>
</reference>
<feature type="transmembrane region" description="Helical" evidence="15">
    <location>
        <begin position="157"/>
        <end position="174"/>
    </location>
</feature>
<evidence type="ECO:0000256" key="8">
    <source>
        <dbReference type="ARBA" id="ARBA00022741"/>
    </source>
</evidence>
<dbReference type="GO" id="GO:0005524">
    <property type="term" value="F:ATP binding"/>
    <property type="evidence" value="ECO:0007669"/>
    <property type="project" value="UniProtKB-UniRule"/>
</dbReference>
<keyword evidence="10" id="KW-0460">Magnesium</keyword>
<keyword evidence="6 15" id="KW-0812">Transmembrane</keyword>
<evidence type="ECO:0000256" key="9">
    <source>
        <dbReference type="ARBA" id="ARBA00022840"/>
    </source>
</evidence>
<feature type="transmembrane region" description="Helical" evidence="15">
    <location>
        <begin position="195"/>
        <end position="213"/>
    </location>
</feature>
<evidence type="ECO:0000256" key="4">
    <source>
        <dbReference type="ARBA" id="ARBA00022475"/>
    </source>
</evidence>
<evidence type="ECO:0000256" key="15">
    <source>
        <dbReference type="RuleBase" id="RU362081"/>
    </source>
</evidence>
<name>A0A2K9EM49_9RHOB</name>
<evidence type="ECO:0000256" key="11">
    <source>
        <dbReference type="ARBA" id="ARBA00022967"/>
    </source>
</evidence>
<dbReference type="InterPro" id="IPR059000">
    <property type="entry name" value="ATPase_P-type_domA"/>
</dbReference>
<keyword evidence="7 15" id="KW-0479">Metal-binding</keyword>
<dbReference type="SUPFAM" id="SSF56784">
    <property type="entry name" value="HAD-like"/>
    <property type="match status" value="1"/>
</dbReference>
<accession>A0A2K9EM49</accession>
<dbReference type="InterPro" id="IPR008250">
    <property type="entry name" value="ATPase_P-typ_transduc_dom_A_sf"/>
</dbReference>
<dbReference type="PROSITE" id="PS50846">
    <property type="entry name" value="HMA_2"/>
    <property type="match status" value="1"/>
</dbReference>
<dbReference type="InterPro" id="IPR018303">
    <property type="entry name" value="ATPase_P-typ_P_site"/>
</dbReference>
<keyword evidence="14 15" id="KW-0472">Membrane</keyword>
<keyword evidence="8 15" id="KW-0547">Nucleotide-binding</keyword>
<dbReference type="Gene3D" id="3.40.1110.10">
    <property type="entry name" value="Calcium-transporting ATPase, cytoplasmic domain N"/>
    <property type="match status" value="1"/>
</dbReference>
<dbReference type="InterPro" id="IPR023298">
    <property type="entry name" value="ATPase_P-typ_TM_dom_sf"/>
</dbReference>
<dbReference type="NCBIfam" id="TIGR01511">
    <property type="entry name" value="ATPase-IB1_Cu"/>
    <property type="match status" value="1"/>
</dbReference>
<dbReference type="Proteomes" id="UP000233742">
    <property type="component" value="Chromosome"/>
</dbReference>
<dbReference type="InterPro" id="IPR017969">
    <property type="entry name" value="Heavy-metal-associated_CS"/>
</dbReference>
<dbReference type="RefSeq" id="WP_101459350.1">
    <property type="nucleotide sequence ID" value="NZ_CP025408.1"/>
</dbReference>
<evidence type="ECO:0000256" key="3">
    <source>
        <dbReference type="ARBA" id="ARBA00022448"/>
    </source>
</evidence>
<evidence type="ECO:0000256" key="2">
    <source>
        <dbReference type="ARBA" id="ARBA00006024"/>
    </source>
</evidence>
<dbReference type="Gene3D" id="2.70.150.10">
    <property type="entry name" value="Calcium-transporting ATPase, cytoplasmic transduction domain A"/>
    <property type="match status" value="1"/>
</dbReference>
<feature type="transmembrane region" description="Helical" evidence="15">
    <location>
        <begin position="405"/>
        <end position="431"/>
    </location>
</feature>
<sequence>MNSEDQTASAPVGAAQQAGKKRLGSALQRGHARHSVIRAPDGRGLCVLSVPGIRCGGCVASIERALNGRADVISARANLTLKQVRLLLPDDGADPASIVDALAELGFDAMPAETSDPAVDPEGGRLLRATAVAGFGAMNIMLLSVGVWAGAQGETRNTLHLVSALIALPVIAYAGQPFFRSAMGALKARRLNMDVPITLGVLLATALSLFELFQGGHHVFFDAAVTLLFFLLGGRYLDHMMRQRARSAVSGLARLSPKGAMRRDADGGLQFTALQAIAPGDIIVVSPNEYVPVDLKITHGTTDLDRSLITGEAMPVVSGPGDLLEAGTLNLTGQIEAVAQRSADESFLAQMIRMQSAAEQGRGTYVRVADRAARLYAPVVHLAALATFLGWLAATGGDWQRSAFIAISVLIITCPCALGLAVPVAHVVAAGRMMGQGVLMKDGAALERLAEIDRAVFDKTGTLTTGRPKLASVPGDAPTLAAARALAAHSGHPAAWAIAQGGTTSGPAVTTVDEFPGLGVSGMVDGRAARLGRSDWVAGIASTAPASDDPTFAFDGGTPMAFPLTETLRPGAANAVQALMSEGLTLSMLSGDNQARVTRVASDLGISDAHHGMTPEGKIAFLQDQHDQGHRALMVGDGLNDAAALAAAHVSMAPASASDAGRMAADFIFLREGLDAVPMAFRLAQRTARVVRQNFALAILYNCIAIPLAVLGFVTPLIAALAMSISSVVVIGNSLRLNRTDKRQSRHAARTVQQQVPA</sequence>
<evidence type="ECO:0000256" key="12">
    <source>
        <dbReference type="ARBA" id="ARBA00022989"/>
    </source>
</evidence>
<dbReference type="InterPro" id="IPR006121">
    <property type="entry name" value="HMA_dom"/>
</dbReference>
<feature type="transmembrane region" description="Helical" evidence="15">
    <location>
        <begin position="219"/>
        <end position="237"/>
    </location>
</feature>
<evidence type="ECO:0000256" key="16">
    <source>
        <dbReference type="SAM" id="MobiDB-lite"/>
    </source>
</evidence>
<dbReference type="PANTHER" id="PTHR43520:SF5">
    <property type="entry name" value="CATION-TRANSPORTING P-TYPE ATPASE-RELATED"/>
    <property type="match status" value="1"/>
</dbReference>
<dbReference type="Pfam" id="PF00122">
    <property type="entry name" value="E1-E2_ATPase"/>
    <property type="match status" value="1"/>
</dbReference>
<feature type="transmembrane region" description="Helical" evidence="15">
    <location>
        <begin position="695"/>
        <end position="714"/>
    </location>
</feature>
<dbReference type="CDD" id="cd00371">
    <property type="entry name" value="HMA"/>
    <property type="match status" value="1"/>
</dbReference>
<dbReference type="OrthoDB" id="9807843at2"/>
<dbReference type="Pfam" id="PF00403">
    <property type="entry name" value="HMA"/>
    <property type="match status" value="1"/>
</dbReference>
<feature type="transmembrane region" description="Helical" evidence="15">
    <location>
        <begin position="131"/>
        <end position="151"/>
    </location>
</feature>
<dbReference type="GO" id="GO:0043682">
    <property type="term" value="F:P-type divalent copper transporter activity"/>
    <property type="evidence" value="ECO:0007669"/>
    <property type="project" value="TreeGrafter"/>
</dbReference>
<keyword evidence="9 15" id="KW-0067">ATP-binding</keyword>
<keyword evidence="13" id="KW-0406">Ion transport</keyword>
<dbReference type="InterPro" id="IPR023299">
    <property type="entry name" value="ATPase_P-typ_cyto_dom_N"/>
</dbReference>
<dbReference type="GO" id="GO:0055070">
    <property type="term" value="P:copper ion homeostasis"/>
    <property type="evidence" value="ECO:0007669"/>
    <property type="project" value="TreeGrafter"/>
</dbReference>
<dbReference type="PROSITE" id="PS00154">
    <property type="entry name" value="ATPASE_E1_E2"/>
    <property type="match status" value="1"/>
</dbReference>
<feature type="domain" description="HMA" evidence="17">
    <location>
        <begin position="44"/>
        <end position="110"/>
    </location>
</feature>
<dbReference type="InterPro" id="IPR023214">
    <property type="entry name" value="HAD_sf"/>
</dbReference>
<evidence type="ECO:0000256" key="7">
    <source>
        <dbReference type="ARBA" id="ARBA00022723"/>
    </source>
</evidence>
<keyword evidence="11" id="KW-1278">Translocase</keyword>
<dbReference type="GO" id="GO:0016887">
    <property type="term" value="F:ATP hydrolysis activity"/>
    <property type="evidence" value="ECO:0007669"/>
    <property type="project" value="InterPro"/>
</dbReference>
<evidence type="ECO:0000256" key="13">
    <source>
        <dbReference type="ARBA" id="ARBA00023065"/>
    </source>
</evidence>
<feature type="region of interest" description="Disordered" evidence="16">
    <location>
        <begin position="1"/>
        <end position="33"/>
    </location>
</feature>
<comment type="subcellular location">
    <subcellularLocation>
        <location evidence="1">Cell membrane</location>
        <topology evidence="1">Multi-pass membrane protein</topology>
    </subcellularLocation>
</comment>
<evidence type="ECO:0000256" key="10">
    <source>
        <dbReference type="ARBA" id="ARBA00022842"/>
    </source>
</evidence>
<gene>
    <name evidence="18" type="ORF">CUV01_04110</name>
</gene>
<dbReference type="SUPFAM" id="SSF55008">
    <property type="entry name" value="HMA, heavy metal-associated domain"/>
    <property type="match status" value="1"/>
</dbReference>
<dbReference type="PRINTS" id="PR00119">
    <property type="entry name" value="CATATPASE"/>
</dbReference>
<dbReference type="PRINTS" id="PR00943">
    <property type="entry name" value="CUATPASE"/>
</dbReference>
<evidence type="ECO:0000256" key="5">
    <source>
        <dbReference type="ARBA" id="ARBA00022553"/>
    </source>
</evidence>
<dbReference type="InterPro" id="IPR001757">
    <property type="entry name" value="P_typ_ATPase"/>
</dbReference>
<evidence type="ECO:0000256" key="14">
    <source>
        <dbReference type="ARBA" id="ARBA00023136"/>
    </source>
</evidence>
<dbReference type="PANTHER" id="PTHR43520">
    <property type="entry name" value="ATP7, ISOFORM B"/>
    <property type="match status" value="1"/>
</dbReference>
<dbReference type="KEGG" id="paro:CUV01_04110"/>
<dbReference type="SUPFAM" id="SSF81665">
    <property type="entry name" value="Calcium ATPase, transmembrane domain M"/>
    <property type="match status" value="1"/>
</dbReference>
<dbReference type="NCBIfam" id="TIGR01525">
    <property type="entry name" value="ATPase-IB_hvy"/>
    <property type="match status" value="1"/>
</dbReference>
<dbReference type="InterPro" id="IPR027256">
    <property type="entry name" value="P-typ_ATPase_IB"/>
</dbReference>
<evidence type="ECO:0000259" key="17">
    <source>
        <dbReference type="PROSITE" id="PS50846"/>
    </source>
</evidence>
<keyword evidence="19" id="KW-1185">Reference proteome</keyword>
<dbReference type="SUPFAM" id="SSF81653">
    <property type="entry name" value="Calcium ATPase, transduction domain A"/>
    <property type="match status" value="1"/>
</dbReference>
<dbReference type="Gene3D" id="3.30.70.100">
    <property type="match status" value="1"/>
</dbReference>
<protein>
    <submittedName>
        <fullName evidence="18">Nitrogen fixation protein FixI</fullName>
    </submittedName>
</protein>